<reference evidence="1 2" key="1">
    <citation type="submission" date="2024-01" db="EMBL/GenBank/DDBJ databases">
        <title>A draft genome for a cacao thread blight-causing isolate of Paramarasmius palmivorus.</title>
        <authorList>
            <person name="Baruah I.K."/>
            <person name="Bukari Y."/>
            <person name="Amoako-Attah I."/>
            <person name="Meinhardt L.W."/>
            <person name="Bailey B.A."/>
            <person name="Cohen S.P."/>
        </authorList>
    </citation>
    <scope>NUCLEOTIDE SEQUENCE [LARGE SCALE GENOMIC DNA]</scope>
    <source>
        <strain evidence="1 2">GH-12</strain>
    </source>
</reference>
<name>A0AAW0D3H2_9AGAR</name>
<keyword evidence="2" id="KW-1185">Reference proteome</keyword>
<accession>A0AAW0D3H2</accession>
<dbReference type="AlphaFoldDB" id="A0AAW0D3H2"/>
<proteinExistence type="predicted"/>
<dbReference type="EMBL" id="JAYKXP010000024">
    <property type="protein sequence ID" value="KAK7045505.1"/>
    <property type="molecule type" value="Genomic_DNA"/>
</dbReference>
<comment type="caution">
    <text evidence="1">The sequence shown here is derived from an EMBL/GenBank/DDBJ whole genome shotgun (WGS) entry which is preliminary data.</text>
</comment>
<dbReference type="Proteomes" id="UP001383192">
    <property type="component" value="Unassembled WGS sequence"/>
</dbReference>
<organism evidence="1 2">
    <name type="scientific">Paramarasmius palmivorus</name>
    <dbReference type="NCBI Taxonomy" id="297713"/>
    <lineage>
        <taxon>Eukaryota</taxon>
        <taxon>Fungi</taxon>
        <taxon>Dikarya</taxon>
        <taxon>Basidiomycota</taxon>
        <taxon>Agaricomycotina</taxon>
        <taxon>Agaricomycetes</taxon>
        <taxon>Agaricomycetidae</taxon>
        <taxon>Agaricales</taxon>
        <taxon>Marasmiineae</taxon>
        <taxon>Marasmiaceae</taxon>
        <taxon>Paramarasmius</taxon>
    </lineage>
</organism>
<protein>
    <submittedName>
        <fullName evidence="1">Uncharacterized protein</fullName>
    </submittedName>
</protein>
<gene>
    <name evidence="1" type="ORF">VNI00_007337</name>
</gene>
<sequence>MGKAASLFCAPTSLRTPSVQQPPAVTKGFPQVILARPTAEKSPSREFSSIIHSKPHQRHFVAEHTLRTLSIYQALKYRASPLRRPPTVARIQADPNGVRYSQQGEAPELDKAARILADRIHALYILHFTPINTPPLQKLQLILQQYVEVGIPMIELTETYCGIVFESAVEHQLRICMGMTLLRPLDDGELAMLRRWVSGVLEVSKQAAHIAGQQVDKIAARLLWDSLLDLGFADDWETMISFFCAEDATESTDSSMAAASTKSQRGKENVFRVLCDDIKSLTKSISEENDGFDAAIFAPARHSDDVQPPKPAISVPLDDGSENGLASLLLLLFLFMEYKKGSGNILAGMNQVRFYLVSACRYLASLGIYEFPVFAVTTQGFKGQLLCA</sequence>
<evidence type="ECO:0000313" key="2">
    <source>
        <dbReference type="Proteomes" id="UP001383192"/>
    </source>
</evidence>
<evidence type="ECO:0000313" key="1">
    <source>
        <dbReference type="EMBL" id="KAK7045505.1"/>
    </source>
</evidence>